<evidence type="ECO:0000256" key="1">
    <source>
        <dbReference type="SAM" id="MobiDB-lite"/>
    </source>
</evidence>
<dbReference type="PANTHER" id="PTHR31286">
    <property type="entry name" value="GLYCINE-RICH CELL WALL STRUCTURAL PROTEIN 1.8-LIKE"/>
    <property type="match status" value="1"/>
</dbReference>
<dbReference type="InterPro" id="IPR025558">
    <property type="entry name" value="DUF4283"/>
</dbReference>
<name>A0ABM0ZG67_CAMSA</name>
<feature type="region of interest" description="Disordered" evidence="1">
    <location>
        <begin position="408"/>
        <end position="490"/>
    </location>
</feature>
<evidence type="ECO:0000259" key="3">
    <source>
        <dbReference type="Pfam" id="PF14392"/>
    </source>
</evidence>
<protein>
    <submittedName>
        <fullName evidence="5 6">Uncharacterized protein LOC104791160</fullName>
    </submittedName>
</protein>
<dbReference type="InterPro" id="IPR040256">
    <property type="entry name" value="At4g02000-like"/>
</dbReference>
<proteinExistence type="predicted"/>
<dbReference type="RefSeq" id="XP_010515284.1">
    <property type="nucleotide sequence ID" value="XM_010516982.2"/>
</dbReference>
<dbReference type="RefSeq" id="XP_010515283.1">
    <property type="nucleotide sequence ID" value="XM_010516981.1"/>
</dbReference>
<gene>
    <name evidence="5 6 7 8" type="primary">LOC104791160</name>
</gene>
<dbReference type="Proteomes" id="UP000694864">
    <property type="component" value="Chromosome 6"/>
</dbReference>
<reference evidence="5 6" key="3">
    <citation type="submission" date="2025-05" db="UniProtKB">
        <authorList>
            <consortium name="RefSeq"/>
        </authorList>
    </citation>
    <scope>IDENTIFICATION</scope>
    <source>
        <tissue evidence="5 6">Leaf</tissue>
    </source>
</reference>
<evidence type="ECO:0000259" key="2">
    <source>
        <dbReference type="Pfam" id="PF14111"/>
    </source>
</evidence>
<reference evidence="4" key="2">
    <citation type="journal article" date="2014" name="Nat. Commun.">
        <title>The emerging biofuel crop Camelina sativa retains a highly undifferentiated hexaploid genome structure.</title>
        <authorList>
            <person name="Kagale S."/>
            <person name="Koh C."/>
            <person name="Nixon J."/>
            <person name="Bollina V."/>
            <person name="Clarke W.E."/>
            <person name="Tuteja R."/>
            <person name="Spillane C."/>
            <person name="Robinson S.J."/>
            <person name="Links M.G."/>
            <person name="Clarke C."/>
            <person name="Higgins E.E."/>
            <person name="Huebert T."/>
            <person name="Sharpe A.G."/>
            <person name="Parkin I.A."/>
        </authorList>
    </citation>
    <scope>NUCLEOTIDE SEQUENCE [LARGE SCALE GENOMIC DNA]</scope>
    <source>
        <strain evidence="4">r\DH55</strain>
    </source>
</reference>
<dbReference type="Pfam" id="PF14111">
    <property type="entry name" value="DUF4283"/>
    <property type="match status" value="1"/>
</dbReference>
<accession>A0ABM0ZG67</accession>
<evidence type="ECO:0000313" key="4">
    <source>
        <dbReference type="Proteomes" id="UP000694864"/>
    </source>
</evidence>
<feature type="domain" description="Zinc knuckle CX2CX4HX4C" evidence="3">
    <location>
        <begin position="176"/>
        <end position="223"/>
    </location>
</feature>
<evidence type="ECO:0000313" key="8">
    <source>
        <dbReference type="RefSeq" id="XP_010515285.1"/>
    </source>
</evidence>
<dbReference type="RefSeq" id="XP_010515282.1">
    <property type="nucleotide sequence ID" value="XM_010516980.2"/>
</dbReference>
<feature type="domain" description="DUF4283" evidence="2">
    <location>
        <begin position="36"/>
        <end position="115"/>
    </location>
</feature>
<organism evidence="4 7">
    <name type="scientific">Camelina sativa</name>
    <name type="common">False flax</name>
    <name type="synonym">Myagrum sativum</name>
    <dbReference type="NCBI Taxonomy" id="90675"/>
    <lineage>
        <taxon>Eukaryota</taxon>
        <taxon>Viridiplantae</taxon>
        <taxon>Streptophyta</taxon>
        <taxon>Embryophyta</taxon>
        <taxon>Tracheophyta</taxon>
        <taxon>Spermatophyta</taxon>
        <taxon>Magnoliopsida</taxon>
        <taxon>eudicotyledons</taxon>
        <taxon>Gunneridae</taxon>
        <taxon>Pentapetalae</taxon>
        <taxon>rosids</taxon>
        <taxon>malvids</taxon>
        <taxon>Brassicales</taxon>
        <taxon>Brassicaceae</taxon>
        <taxon>Camelineae</taxon>
        <taxon>Camelina</taxon>
    </lineage>
</organism>
<dbReference type="RefSeq" id="XP_010515285.1">
    <property type="nucleotide sequence ID" value="XM_010516983.2"/>
</dbReference>
<feature type="compositionally biased region" description="Basic residues" evidence="1">
    <location>
        <begin position="420"/>
        <end position="436"/>
    </location>
</feature>
<sequence>MFTKMSVVIDKALMAMSLDEDDEPFMMPNLPEFCASEKNELSLIGRILNPNSQKVSNVVLTMPRKWQKIGRVRGLALSKERFQFIFSKEYDLLEIMEKGFQTFNEWGLVLDRWMEKPPSDFLQFVKIWVQIRNIPVNHYTDKAITALGELIGQVLEVVCDPDKPQNQDFVRVLIKFDVSRPLRKSKVIGLPHGQSTTIYFHYERVQKRCYNCQRLTHEADLCPILLLRKHELEDRKLLGLAVEKPKPALVLKDSDPLFGILEESQVGINPLTGRPRIAPEILEGMRQYLVISNGEDRAIREARVKNSVAKAEKDPFTKKAVLQLEPIPIVSHDLNKSKGLVFGYESEDSSTNSERLLPKGEKLMAGAFQAEETRRNRDIQSTLQTNLALSSHLASISPPGNSTVYRIGLSEAGPSGVPRKTSKPRRRPSKGHKKSLRKDLLPSQGEVSLTAGTEEGFLEKRKAEFELDGVSKAAKPQPPEMVPKGGPSNA</sequence>
<dbReference type="Pfam" id="PF14392">
    <property type="entry name" value="zf-CCHC_4"/>
    <property type="match status" value="1"/>
</dbReference>
<dbReference type="InterPro" id="IPR025836">
    <property type="entry name" value="Zn_knuckle_CX2CX4HX4C"/>
</dbReference>
<reference evidence="4" key="1">
    <citation type="journal article" date="1997" name="Nucleic Acids Res.">
        <title>tRNAscan-SE: a program for improved detection of transfer RNA genes in genomic sequence.</title>
        <authorList>
            <person name="Lowe T.M."/>
            <person name="Eddy S.R."/>
        </authorList>
    </citation>
    <scope>NUCLEOTIDE SEQUENCE [LARGE SCALE GENOMIC DNA]</scope>
    <source>
        <strain evidence="4">r\DH55</strain>
    </source>
</reference>
<evidence type="ECO:0000313" key="7">
    <source>
        <dbReference type="RefSeq" id="XP_010515284.1"/>
    </source>
</evidence>
<keyword evidence="4" id="KW-1185">Reference proteome</keyword>
<dbReference type="GeneID" id="104791160"/>
<evidence type="ECO:0000313" key="6">
    <source>
        <dbReference type="RefSeq" id="XP_010515283.1"/>
    </source>
</evidence>
<evidence type="ECO:0000313" key="5">
    <source>
        <dbReference type="RefSeq" id="XP_010515282.1"/>
    </source>
</evidence>
<dbReference type="PANTHER" id="PTHR31286:SF178">
    <property type="entry name" value="DUF4283 DOMAIN-CONTAINING PROTEIN"/>
    <property type="match status" value="1"/>
</dbReference>